<organism evidence="9 10">
    <name type="scientific">Ranitomeya imitator</name>
    <name type="common">mimic poison frog</name>
    <dbReference type="NCBI Taxonomy" id="111125"/>
    <lineage>
        <taxon>Eukaryota</taxon>
        <taxon>Metazoa</taxon>
        <taxon>Chordata</taxon>
        <taxon>Craniata</taxon>
        <taxon>Vertebrata</taxon>
        <taxon>Euteleostomi</taxon>
        <taxon>Amphibia</taxon>
        <taxon>Batrachia</taxon>
        <taxon>Anura</taxon>
        <taxon>Neobatrachia</taxon>
        <taxon>Hyloidea</taxon>
        <taxon>Dendrobatidae</taxon>
        <taxon>Dendrobatinae</taxon>
        <taxon>Ranitomeya</taxon>
    </lineage>
</organism>
<dbReference type="PANTHER" id="PTHR22930">
    <property type="match status" value="1"/>
</dbReference>
<dbReference type="Pfam" id="PF13359">
    <property type="entry name" value="DDE_Tnp_4"/>
    <property type="match status" value="1"/>
</dbReference>
<comment type="cofactor">
    <cofactor evidence="1">
        <name>a divalent metal cation</name>
        <dbReference type="ChEBI" id="CHEBI:60240"/>
    </cofactor>
</comment>
<dbReference type="Proteomes" id="UP001176940">
    <property type="component" value="Unassembled WGS sequence"/>
</dbReference>
<evidence type="ECO:0000256" key="2">
    <source>
        <dbReference type="ARBA" id="ARBA00004123"/>
    </source>
</evidence>
<keyword evidence="10" id="KW-1185">Reference proteome</keyword>
<sequence>MLVEEPRQEKRLWVHPLLLLRGAYGHFQKLYMELCKYPLKFVAFCHLSISGFDTIQFPSYYVIWVDDYTPNYDFVNRFLATGNSYSSLHFEFLLDTSTIFGIVCSTCDLTWDKLKRCFMPHPSTQDSVRIAQGFMEATEIPNCIGALDGKHIHVKKPPNSGSRYFNLKKYFSVVLLAVADSNYCFVIAVIGAYGSASDARASSPPATFIMVADEGFALLRHVLRSFLSHGLDTHRQIFYIRLMKARRRLVECAFGIFTSICHIFDIQFHMHPDNVQAVIKAAIILHNFCRKQEASLNAAEDGRVLIVPLAEDTQQAPQIAESGLQVRNFFADYFLIQEDSVPWQMEVTN</sequence>
<reference evidence="9" key="1">
    <citation type="submission" date="2023-07" db="EMBL/GenBank/DDBJ databases">
        <authorList>
            <person name="Stuckert A."/>
        </authorList>
    </citation>
    <scope>NUCLEOTIDE SEQUENCE</scope>
</reference>
<accession>A0ABN9L0P4</accession>
<comment type="similarity">
    <text evidence="3">Belongs to the HARBI1 family.</text>
</comment>
<evidence type="ECO:0000256" key="7">
    <source>
        <dbReference type="ARBA" id="ARBA00023242"/>
    </source>
</evidence>
<keyword evidence="4" id="KW-0540">Nuclease</keyword>
<comment type="caution">
    <text evidence="9">The sequence shown here is derived from an EMBL/GenBank/DDBJ whole genome shotgun (WGS) entry which is preliminary data.</text>
</comment>
<dbReference type="PANTHER" id="PTHR22930:SF269">
    <property type="entry name" value="NUCLEASE HARBI1-LIKE PROTEIN"/>
    <property type="match status" value="1"/>
</dbReference>
<evidence type="ECO:0000256" key="6">
    <source>
        <dbReference type="ARBA" id="ARBA00022801"/>
    </source>
</evidence>
<proteinExistence type="inferred from homology"/>
<evidence type="ECO:0000256" key="1">
    <source>
        <dbReference type="ARBA" id="ARBA00001968"/>
    </source>
</evidence>
<keyword evidence="6" id="KW-0378">Hydrolase</keyword>
<evidence type="ECO:0000256" key="4">
    <source>
        <dbReference type="ARBA" id="ARBA00022722"/>
    </source>
</evidence>
<keyword evidence="7" id="KW-0539">Nucleus</keyword>
<dbReference type="EMBL" id="CAUEEQ010006616">
    <property type="protein sequence ID" value="CAJ0930333.1"/>
    <property type="molecule type" value="Genomic_DNA"/>
</dbReference>
<evidence type="ECO:0000256" key="3">
    <source>
        <dbReference type="ARBA" id="ARBA00006958"/>
    </source>
</evidence>
<evidence type="ECO:0000313" key="10">
    <source>
        <dbReference type="Proteomes" id="UP001176940"/>
    </source>
</evidence>
<feature type="domain" description="DDE Tnp4" evidence="8">
    <location>
        <begin position="147"/>
        <end position="287"/>
    </location>
</feature>
<keyword evidence="5" id="KW-0479">Metal-binding</keyword>
<gene>
    <name evidence="9" type="ORF">RIMI_LOCUS4184627</name>
</gene>
<protein>
    <recommendedName>
        <fullName evidence="8">DDE Tnp4 domain-containing protein</fullName>
    </recommendedName>
</protein>
<evidence type="ECO:0000256" key="5">
    <source>
        <dbReference type="ARBA" id="ARBA00022723"/>
    </source>
</evidence>
<dbReference type="InterPro" id="IPR045249">
    <property type="entry name" value="HARBI1-like"/>
</dbReference>
<evidence type="ECO:0000313" key="9">
    <source>
        <dbReference type="EMBL" id="CAJ0930333.1"/>
    </source>
</evidence>
<name>A0ABN9L0P4_9NEOB</name>
<evidence type="ECO:0000259" key="8">
    <source>
        <dbReference type="Pfam" id="PF13359"/>
    </source>
</evidence>
<dbReference type="InterPro" id="IPR027806">
    <property type="entry name" value="HARBI1_dom"/>
</dbReference>
<comment type="subcellular location">
    <subcellularLocation>
        <location evidence="2">Nucleus</location>
    </subcellularLocation>
</comment>